<feature type="region of interest" description="Disordered" evidence="1">
    <location>
        <begin position="427"/>
        <end position="449"/>
    </location>
</feature>
<sequence>MPEEQALLEVLPEAVSAVEELPKSIRDAMLLEVSPEIIREELETSMRKLVVELTVPTVRRTTNLEQLVRQLHADVQRATIAANALDHLRHRVDDKFQRIDAFVEEMRHFDAERRSDHLSSTETMARLSNELDAFRYRLEQKDSTVHSLQRTADRILRELGQVQDGGDVTRKHVDTRLQETSRLLNSSTAELEVKVLALESKHHQLCDKVWSEETGLAKAREEFMKIQTLVGTLGTEVTQIKEDSATVEQLTSVQTDVINKIAHNSQTVEHLKESHGVVVESIKEQFKIATDTVASNTAETLINARDAYKAELDTAAALRDEIVSFMYTTKRSMEHLGMEVKRSQEEASGAVGRLTDDMAGLKTRRRESMEVVVQERTGFSDDLRLEHLSGVLWTLIQSERAAAALDLQDDMDRTKLSLMGYREVKKEGKERRVEAGRRRQGSASPSPVDIPVVSVDPRCHSCSGQAQAVLAGFKMACLEYAPGPVNFAHKTYSRNSLQEIRQRLLEQACEQLQKGPNPIKNDKNDKNDKDLRVHTASTTATIPAGCLFESQSRASSCGRPCTVDSVDRVGFIDRVGTANSSASCPSVRMPPLPARPVYSGR</sequence>
<gene>
    <name evidence="2" type="ORF">NSCI0253_LOCUS10347</name>
</gene>
<evidence type="ECO:0000313" key="2">
    <source>
        <dbReference type="EMBL" id="CAD8835999.1"/>
    </source>
</evidence>
<organism evidence="2">
    <name type="scientific">Noctiluca scintillans</name>
    <name type="common">Sea sparkle</name>
    <name type="synonym">Red tide dinoflagellate</name>
    <dbReference type="NCBI Taxonomy" id="2966"/>
    <lineage>
        <taxon>Eukaryota</taxon>
        <taxon>Sar</taxon>
        <taxon>Alveolata</taxon>
        <taxon>Dinophyceae</taxon>
        <taxon>Noctilucales</taxon>
        <taxon>Noctilucaceae</taxon>
        <taxon>Noctiluca</taxon>
    </lineage>
</organism>
<feature type="compositionally biased region" description="Basic and acidic residues" evidence="1">
    <location>
        <begin position="427"/>
        <end position="437"/>
    </location>
</feature>
<feature type="region of interest" description="Disordered" evidence="1">
    <location>
        <begin position="580"/>
        <end position="601"/>
    </location>
</feature>
<evidence type="ECO:0000256" key="1">
    <source>
        <dbReference type="SAM" id="MobiDB-lite"/>
    </source>
</evidence>
<protein>
    <submittedName>
        <fullName evidence="2">Uncharacterized protein</fullName>
    </submittedName>
</protein>
<reference evidence="2" key="1">
    <citation type="submission" date="2021-01" db="EMBL/GenBank/DDBJ databases">
        <authorList>
            <person name="Corre E."/>
            <person name="Pelletier E."/>
            <person name="Niang G."/>
            <person name="Scheremetjew M."/>
            <person name="Finn R."/>
            <person name="Kale V."/>
            <person name="Holt S."/>
            <person name="Cochrane G."/>
            <person name="Meng A."/>
            <person name="Brown T."/>
            <person name="Cohen L."/>
        </authorList>
    </citation>
    <scope>NUCLEOTIDE SEQUENCE</scope>
</reference>
<dbReference type="AlphaFoldDB" id="A0A7S0ZXR0"/>
<name>A0A7S0ZXR0_NOCSC</name>
<proteinExistence type="predicted"/>
<dbReference type="EMBL" id="HBFQ01014950">
    <property type="protein sequence ID" value="CAD8835999.1"/>
    <property type="molecule type" value="Transcribed_RNA"/>
</dbReference>
<accession>A0A7S0ZXR0</accession>